<feature type="transmembrane region" description="Helical" evidence="1">
    <location>
        <begin position="60"/>
        <end position="79"/>
    </location>
</feature>
<feature type="transmembrane region" description="Helical" evidence="1">
    <location>
        <begin position="12"/>
        <end position="29"/>
    </location>
</feature>
<proteinExistence type="predicted"/>
<dbReference type="AlphaFoldDB" id="A0AAE3ENF1"/>
<comment type="caution">
    <text evidence="2">The sequence shown here is derived from an EMBL/GenBank/DDBJ whole genome shotgun (WGS) entry which is preliminary data.</text>
</comment>
<evidence type="ECO:0000256" key="1">
    <source>
        <dbReference type="SAM" id="Phobius"/>
    </source>
</evidence>
<keyword evidence="3" id="KW-1185">Reference proteome</keyword>
<feature type="transmembrane region" description="Helical" evidence="1">
    <location>
        <begin position="116"/>
        <end position="138"/>
    </location>
</feature>
<protein>
    <recommendedName>
        <fullName evidence="4">YhhN-like protein</fullName>
    </recommendedName>
</protein>
<evidence type="ECO:0000313" key="2">
    <source>
        <dbReference type="EMBL" id="MCF7568181.1"/>
    </source>
</evidence>
<dbReference type="Proteomes" id="UP001199795">
    <property type="component" value="Unassembled WGS sequence"/>
</dbReference>
<accession>A0AAE3ENF1</accession>
<feature type="transmembrane region" description="Helical" evidence="1">
    <location>
        <begin position="85"/>
        <end position="104"/>
    </location>
</feature>
<evidence type="ECO:0008006" key="4">
    <source>
        <dbReference type="Google" id="ProtNLM"/>
    </source>
</evidence>
<feature type="transmembrane region" description="Helical" evidence="1">
    <location>
        <begin position="202"/>
        <end position="222"/>
    </location>
</feature>
<gene>
    <name evidence="2" type="ORF">L3X37_07370</name>
</gene>
<feature type="transmembrane region" description="Helical" evidence="1">
    <location>
        <begin position="178"/>
        <end position="196"/>
    </location>
</feature>
<keyword evidence="1" id="KW-1133">Transmembrane helix</keyword>
<organism evidence="2 3">
    <name type="scientific">Wocania arenilitoris</name>
    <dbReference type="NCBI Taxonomy" id="2044858"/>
    <lineage>
        <taxon>Bacteria</taxon>
        <taxon>Pseudomonadati</taxon>
        <taxon>Bacteroidota</taxon>
        <taxon>Flavobacteriia</taxon>
        <taxon>Flavobacteriales</taxon>
        <taxon>Flavobacteriaceae</taxon>
        <taxon>Wocania</taxon>
    </lineage>
</organism>
<name>A0AAE3ENF1_9FLAO</name>
<feature type="transmembrane region" description="Helical" evidence="1">
    <location>
        <begin position="150"/>
        <end position="171"/>
    </location>
</feature>
<dbReference type="RefSeq" id="WP_237239527.1">
    <property type="nucleotide sequence ID" value="NZ_JAKKDU010000007.1"/>
</dbReference>
<sequence>MKNSSVLSFNKVFFCALLLLVSINILGTYSEDILLLQSTKALFIPVLLILFFIKHKALSIPFISFFIFSFLGDVSLAFFDNGIFIKASSVFYFLSYMCLIGLVISKFNFFRIDKVIGAYLILVFLINAYFLYTFYGILKAVVPDSLEVTLFGVKNISLILLMFLAFGKYLANDTKSSILFLMVALCLVFSTILNYVSIYYVYSWILVMLERVIYAIGIYLLINYTIEENKSLIKQNNFQDSYKSDNIFA</sequence>
<keyword evidence="1" id="KW-0472">Membrane</keyword>
<dbReference type="EMBL" id="JAKKDU010000007">
    <property type="protein sequence ID" value="MCF7568181.1"/>
    <property type="molecule type" value="Genomic_DNA"/>
</dbReference>
<feature type="transmembrane region" description="Helical" evidence="1">
    <location>
        <begin position="35"/>
        <end position="53"/>
    </location>
</feature>
<keyword evidence="1" id="KW-0812">Transmembrane</keyword>
<evidence type="ECO:0000313" key="3">
    <source>
        <dbReference type="Proteomes" id="UP001199795"/>
    </source>
</evidence>
<reference evidence="2" key="1">
    <citation type="submission" date="2022-01" db="EMBL/GenBank/DDBJ databases">
        <title>Draft genome sequence of Sabulilitoribacter arenilitoris KCTC 52401.</title>
        <authorList>
            <person name="Oh J.-S."/>
        </authorList>
    </citation>
    <scope>NUCLEOTIDE SEQUENCE</scope>
    <source>
        <strain evidence="2">HMF6543</strain>
    </source>
</reference>